<dbReference type="Proteomes" id="UP000070422">
    <property type="component" value="Unassembled WGS sequence"/>
</dbReference>
<dbReference type="InterPro" id="IPR050862">
    <property type="entry name" value="RdRp_reductase_class-2"/>
</dbReference>
<dbReference type="Gene3D" id="3.20.70.20">
    <property type="match status" value="1"/>
</dbReference>
<proteinExistence type="predicted"/>
<feature type="domain" description="Ribonucleotide reductase large subunit C-terminal" evidence="5">
    <location>
        <begin position="1"/>
        <end position="94"/>
    </location>
</feature>
<dbReference type="InterPro" id="IPR000788">
    <property type="entry name" value="RNR_lg_C"/>
</dbReference>
<evidence type="ECO:0000259" key="5">
    <source>
        <dbReference type="Pfam" id="PF02867"/>
    </source>
</evidence>
<sequence>MGLADLLIYCEKRYGSPEGNQLIDQVFQTIVITAYEVPIELAKERGSFPFLVGKTEKETQALREAFIQSGFMKKMLENIRQDILKYGIRNSHHSPCRTNRINRDYDECVYWLRTLFCL</sequence>
<dbReference type="Pfam" id="PF02867">
    <property type="entry name" value="Ribonuc_red_lgC"/>
    <property type="match status" value="1"/>
</dbReference>
<dbReference type="EMBL" id="LSCQ01000031">
    <property type="protein sequence ID" value="KXB37223.1"/>
    <property type="molecule type" value="Genomic_DNA"/>
</dbReference>
<dbReference type="PANTHER" id="PTHR43371:SF1">
    <property type="entry name" value="RIBONUCLEOSIDE-DIPHOSPHATE REDUCTASE"/>
    <property type="match status" value="1"/>
</dbReference>
<comment type="cofactor">
    <cofactor evidence="1">
        <name>adenosylcob(III)alamin</name>
        <dbReference type="ChEBI" id="CHEBI:18408"/>
    </cofactor>
</comment>
<keyword evidence="4" id="KW-0170">Cobalt</keyword>
<protein>
    <recommendedName>
        <fullName evidence="5">Ribonucleotide reductase large subunit C-terminal domain-containing protein</fullName>
    </recommendedName>
</protein>
<dbReference type="GO" id="GO:0004748">
    <property type="term" value="F:ribonucleoside-diphosphate reductase activity, thioredoxin disulfide as acceptor"/>
    <property type="evidence" value="ECO:0007669"/>
    <property type="project" value="TreeGrafter"/>
</dbReference>
<dbReference type="PANTHER" id="PTHR43371">
    <property type="entry name" value="VITAMIN B12-DEPENDENT RIBONUCLEOTIDE REDUCTASE"/>
    <property type="match status" value="1"/>
</dbReference>
<evidence type="ECO:0000256" key="2">
    <source>
        <dbReference type="ARBA" id="ARBA00022628"/>
    </source>
</evidence>
<dbReference type="GO" id="GO:0031419">
    <property type="term" value="F:cobalamin binding"/>
    <property type="evidence" value="ECO:0007669"/>
    <property type="project" value="UniProtKB-KW"/>
</dbReference>
<accession>A0A133Y200</accession>
<name>A0A133Y200_9LACT</name>
<dbReference type="AlphaFoldDB" id="A0A133Y200"/>
<dbReference type="SUPFAM" id="SSF51998">
    <property type="entry name" value="PFL-like glycyl radical enzymes"/>
    <property type="match status" value="1"/>
</dbReference>
<evidence type="ECO:0000313" key="7">
    <source>
        <dbReference type="Proteomes" id="UP000070422"/>
    </source>
</evidence>
<gene>
    <name evidence="6" type="ORF">HMPREF3187_00664</name>
</gene>
<organism evidence="6 7">
    <name type="scientific">Aerococcus christensenii</name>
    <dbReference type="NCBI Taxonomy" id="87541"/>
    <lineage>
        <taxon>Bacteria</taxon>
        <taxon>Bacillati</taxon>
        <taxon>Bacillota</taxon>
        <taxon>Bacilli</taxon>
        <taxon>Lactobacillales</taxon>
        <taxon>Aerococcaceae</taxon>
        <taxon>Aerococcus</taxon>
    </lineage>
</organism>
<dbReference type="PATRIC" id="fig|87541.4.peg.665"/>
<evidence type="ECO:0000256" key="4">
    <source>
        <dbReference type="ARBA" id="ARBA00023285"/>
    </source>
</evidence>
<evidence type="ECO:0000256" key="1">
    <source>
        <dbReference type="ARBA" id="ARBA00001922"/>
    </source>
</evidence>
<evidence type="ECO:0000313" key="6">
    <source>
        <dbReference type="EMBL" id="KXB37223.1"/>
    </source>
</evidence>
<evidence type="ECO:0000256" key="3">
    <source>
        <dbReference type="ARBA" id="ARBA00023002"/>
    </source>
</evidence>
<comment type="caution">
    <text evidence="6">The sequence shown here is derived from an EMBL/GenBank/DDBJ whole genome shotgun (WGS) entry which is preliminary data.</text>
</comment>
<keyword evidence="2" id="KW-0846">Cobalamin</keyword>
<reference evidence="6 7" key="1">
    <citation type="submission" date="2016-01" db="EMBL/GenBank/DDBJ databases">
        <authorList>
            <person name="Oliw E.H."/>
        </authorList>
    </citation>
    <scope>NUCLEOTIDE SEQUENCE [LARGE SCALE GENOMIC DNA]</scope>
    <source>
        <strain evidence="6 7">KA00635</strain>
    </source>
</reference>
<keyword evidence="3" id="KW-0560">Oxidoreductase</keyword>